<dbReference type="PANTHER" id="PTHR30535">
    <property type="entry name" value="VITAMIN B12-BINDING PROTEIN"/>
    <property type="match status" value="1"/>
</dbReference>
<dbReference type="PROSITE" id="PS51257">
    <property type="entry name" value="PROKAR_LIPOPROTEIN"/>
    <property type="match status" value="1"/>
</dbReference>
<dbReference type="GO" id="GO:0071281">
    <property type="term" value="P:cellular response to iron ion"/>
    <property type="evidence" value="ECO:0007669"/>
    <property type="project" value="TreeGrafter"/>
</dbReference>
<dbReference type="Proteomes" id="UP000184363">
    <property type="component" value="Unassembled WGS sequence"/>
</dbReference>
<proteinExistence type="inferred from homology"/>
<dbReference type="PANTHER" id="PTHR30535:SF34">
    <property type="entry name" value="MOLYBDATE-BINDING PROTEIN MOLA"/>
    <property type="match status" value="1"/>
</dbReference>
<evidence type="ECO:0000256" key="1">
    <source>
        <dbReference type="ARBA" id="ARBA00008814"/>
    </source>
</evidence>
<evidence type="ECO:0000313" key="5">
    <source>
        <dbReference type="Proteomes" id="UP000184363"/>
    </source>
</evidence>
<dbReference type="OrthoDB" id="9775594at2"/>
<keyword evidence="5" id="KW-1185">Reference proteome</keyword>
<dbReference type="Gene3D" id="1.20.58.2180">
    <property type="match status" value="1"/>
</dbReference>
<organism evidence="4 5">
    <name type="scientific">Pseudonocardia thermophila</name>
    <dbReference type="NCBI Taxonomy" id="1848"/>
    <lineage>
        <taxon>Bacteria</taxon>
        <taxon>Bacillati</taxon>
        <taxon>Actinomycetota</taxon>
        <taxon>Actinomycetes</taxon>
        <taxon>Pseudonocardiales</taxon>
        <taxon>Pseudonocardiaceae</taxon>
        <taxon>Pseudonocardia</taxon>
    </lineage>
</organism>
<dbReference type="AlphaFoldDB" id="A0A1M6PG14"/>
<dbReference type="STRING" id="1848.SAMN05443637_102247"/>
<reference evidence="4 5" key="1">
    <citation type="submission" date="2016-11" db="EMBL/GenBank/DDBJ databases">
        <authorList>
            <person name="Jaros S."/>
            <person name="Januszkiewicz K."/>
            <person name="Wedrychowicz H."/>
        </authorList>
    </citation>
    <scope>NUCLEOTIDE SEQUENCE [LARGE SCALE GENOMIC DNA]</scope>
    <source>
        <strain evidence="4 5">DSM 43832</strain>
    </source>
</reference>
<dbReference type="InterPro" id="IPR050902">
    <property type="entry name" value="ABC_Transporter_SBP"/>
</dbReference>
<keyword evidence="2" id="KW-0732">Signal</keyword>
<protein>
    <submittedName>
        <fullName evidence="4">Iron complex transport system substrate-binding protein</fullName>
    </submittedName>
</protein>
<evidence type="ECO:0000256" key="2">
    <source>
        <dbReference type="SAM" id="SignalP"/>
    </source>
</evidence>
<feature type="domain" description="Fe/B12 periplasmic-binding" evidence="3">
    <location>
        <begin position="71"/>
        <end position="341"/>
    </location>
</feature>
<dbReference type="SUPFAM" id="SSF53807">
    <property type="entry name" value="Helical backbone' metal receptor"/>
    <property type="match status" value="1"/>
</dbReference>
<evidence type="ECO:0000313" key="4">
    <source>
        <dbReference type="EMBL" id="SHK06854.1"/>
    </source>
</evidence>
<gene>
    <name evidence="4" type="ORF">SAMN05443637_102247</name>
</gene>
<dbReference type="Pfam" id="PF01497">
    <property type="entry name" value="Peripla_BP_2"/>
    <property type="match status" value="1"/>
</dbReference>
<dbReference type="Gene3D" id="3.40.50.1980">
    <property type="entry name" value="Nitrogenase molybdenum iron protein domain"/>
    <property type="match status" value="2"/>
</dbReference>
<dbReference type="RefSeq" id="WP_073455373.1">
    <property type="nucleotide sequence ID" value="NZ_CALGVN010000018.1"/>
</dbReference>
<dbReference type="PROSITE" id="PS50983">
    <property type="entry name" value="FE_B12_PBP"/>
    <property type="match status" value="1"/>
</dbReference>
<feature type="signal peptide" evidence="2">
    <location>
        <begin position="1"/>
        <end position="31"/>
    </location>
</feature>
<feature type="chain" id="PRO_5038719127" evidence="2">
    <location>
        <begin position="32"/>
        <end position="387"/>
    </location>
</feature>
<dbReference type="EMBL" id="FRAP01000002">
    <property type="protein sequence ID" value="SHK06854.1"/>
    <property type="molecule type" value="Genomic_DNA"/>
</dbReference>
<sequence>MLPRSGPRFRASKRRGVVAAVVTFAAALALAACSSRAPVDQTTAESGELAEPIVITDQRGKTHTFTKPIEKIVTTVIPAPSMITALDQSYDRIKGVNQSTIARDKGSTFADMFPQALDNAVVSGPDFVPNVETIIQIDPDVVIQWAHQGDYNTFIGPIEAAGYPVIGLQYGTQEDLETWVRMFAKLLGKEERGQQLLDRMHKTIDELKAFAAQQTTAPRTIFLRSAGDGGYNAGMSSKDAYMNFWLTLPGAENVGADLEYSTTSAVNVEQLIQWNPEVIFTSAMTKLTPADIYADPALAGIDAVKNKRVYAVPSGGFWWDPPSAESHLMWKWAAALLHPDTYEVDLRSEIREHYEFLYGRTITDEQIDNLLRFDANAEAAGYGVFRR</sequence>
<name>A0A1M6PG14_PSETH</name>
<evidence type="ECO:0000259" key="3">
    <source>
        <dbReference type="PROSITE" id="PS50983"/>
    </source>
</evidence>
<comment type="similarity">
    <text evidence="1">Belongs to the bacterial solute-binding protein 8 family.</text>
</comment>
<accession>A0A1M6PG14</accession>
<dbReference type="InterPro" id="IPR002491">
    <property type="entry name" value="ABC_transptr_periplasmic_BD"/>
</dbReference>